<dbReference type="OrthoDB" id="6399948at2"/>
<reference evidence="1 2" key="1">
    <citation type="journal article" date="2017" name="BMC Microbiol.">
        <title>Comparative genomics of Enterococcus spp. isolated from bovine feces.</title>
        <authorList>
            <person name="Beukers A.G."/>
            <person name="Zaheer R."/>
            <person name="Goji N."/>
            <person name="Amoako K.K."/>
            <person name="Chaves A.V."/>
            <person name="Ward M.P."/>
            <person name="McAllister T.A."/>
        </authorList>
    </citation>
    <scope>NUCLEOTIDE SEQUENCE [LARGE SCALE GENOMIC DNA]</scope>
    <source>
        <strain evidence="1 2">F1129D 143</strain>
    </source>
</reference>
<proteinExistence type="predicted"/>
<evidence type="ECO:0000313" key="1">
    <source>
        <dbReference type="EMBL" id="OQO70600.1"/>
    </source>
</evidence>
<protein>
    <recommendedName>
        <fullName evidence="3">DUF3800 domain-containing protein</fullName>
    </recommendedName>
</protein>
<dbReference type="Proteomes" id="UP000192477">
    <property type="component" value="Unassembled WGS sequence"/>
</dbReference>
<accession>A0A1V8YDB6</accession>
<dbReference type="InterPro" id="IPR024524">
    <property type="entry name" value="DUF3800"/>
</dbReference>
<name>A0A1V8YDB6_9ENTE</name>
<dbReference type="AlphaFoldDB" id="A0A1V8YDB6"/>
<gene>
    <name evidence="1" type="ORF">BH747_06165</name>
</gene>
<comment type="caution">
    <text evidence="1">The sequence shown here is derived from an EMBL/GenBank/DDBJ whole genome shotgun (WGS) entry which is preliminary data.</text>
</comment>
<dbReference type="EMBL" id="MJEA01000004">
    <property type="protein sequence ID" value="OQO70600.1"/>
    <property type="molecule type" value="Genomic_DNA"/>
</dbReference>
<evidence type="ECO:0000313" key="2">
    <source>
        <dbReference type="Proteomes" id="UP000192477"/>
    </source>
</evidence>
<dbReference type="Pfam" id="PF12686">
    <property type="entry name" value="DUF3800"/>
    <property type="match status" value="1"/>
</dbReference>
<organism evidence="1 2">
    <name type="scientific">Enterococcus villorum</name>
    <dbReference type="NCBI Taxonomy" id="112904"/>
    <lineage>
        <taxon>Bacteria</taxon>
        <taxon>Bacillati</taxon>
        <taxon>Bacillota</taxon>
        <taxon>Bacilli</taxon>
        <taxon>Lactobacillales</taxon>
        <taxon>Enterococcaceae</taxon>
        <taxon>Enterococcus</taxon>
    </lineage>
</organism>
<evidence type="ECO:0008006" key="3">
    <source>
        <dbReference type="Google" id="ProtNLM"/>
    </source>
</evidence>
<sequence length="401" mass="47236">MCGKMLISIDESGNTGTNWLDSDQRFFIYGGWLFKYEDYKKIEQIFLEWKSNRQSTDEYKANKLFKSNKSKTSVEELIFKLLDKKLATPFFVIMEKKFMMSAKIVETFFDPAYSDIFTKELTWMPEVKKKLANLLVRQGTEKLFKDFSQLFTQNDVKINTMRLLRDELSKILKENNLEDISVLINTLDDKALGKMKDEYSTIISANGKNSLSLTIPGLYQLLNIINIFSEIKNYKFIDVFHDNLRGYDSIMQDFIKNFFSDGRELRLTIVNEKYISNNLTNIKSFSWKDSKNDMNIQLADFLNGFIQYTTKKALSPGEHLSHLEKKIWNEINMIRDRGLRRDVTNLITWNINASYDFSNRFFSLLNISKEYDTYNIISELQKEFPNYINSKGNEILINHRK</sequence>